<organism evidence="8 9">
    <name type="scientific">Halioglobus maricola</name>
    <dbReference type="NCBI Taxonomy" id="2601894"/>
    <lineage>
        <taxon>Bacteria</taxon>
        <taxon>Pseudomonadati</taxon>
        <taxon>Pseudomonadota</taxon>
        <taxon>Gammaproteobacteria</taxon>
        <taxon>Cellvibrionales</taxon>
        <taxon>Halieaceae</taxon>
        <taxon>Halioglobus</taxon>
    </lineage>
</organism>
<comment type="pathway">
    <text evidence="1 6">Carbohydrate biosynthesis; dTDP-L-rhamnose biosynthesis.</text>
</comment>
<dbReference type="AlphaFoldDB" id="A0A5P9NMX9"/>
<comment type="catalytic activity">
    <reaction evidence="5 6">
        <text>dTDP-beta-L-rhamnose + NADP(+) = dTDP-4-dehydro-beta-L-rhamnose + NADPH + H(+)</text>
        <dbReference type="Rhea" id="RHEA:21796"/>
        <dbReference type="ChEBI" id="CHEBI:15378"/>
        <dbReference type="ChEBI" id="CHEBI:57510"/>
        <dbReference type="ChEBI" id="CHEBI:57783"/>
        <dbReference type="ChEBI" id="CHEBI:58349"/>
        <dbReference type="ChEBI" id="CHEBI:62830"/>
        <dbReference type="EC" id="1.1.1.133"/>
    </reaction>
</comment>
<evidence type="ECO:0000313" key="8">
    <source>
        <dbReference type="EMBL" id="QFU76989.1"/>
    </source>
</evidence>
<evidence type="ECO:0000256" key="3">
    <source>
        <dbReference type="ARBA" id="ARBA00012929"/>
    </source>
</evidence>
<evidence type="ECO:0000256" key="5">
    <source>
        <dbReference type="ARBA" id="ARBA00048200"/>
    </source>
</evidence>
<keyword evidence="9" id="KW-1185">Reference proteome</keyword>
<dbReference type="InterPro" id="IPR029903">
    <property type="entry name" value="RmlD-like-bd"/>
</dbReference>
<dbReference type="Pfam" id="PF04321">
    <property type="entry name" value="RmlD_sub_bind"/>
    <property type="match status" value="1"/>
</dbReference>
<dbReference type="SUPFAM" id="SSF51735">
    <property type="entry name" value="NAD(P)-binding Rossmann-fold domains"/>
    <property type="match status" value="1"/>
</dbReference>
<dbReference type="InterPro" id="IPR036291">
    <property type="entry name" value="NAD(P)-bd_dom_sf"/>
</dbReference>
<proteinExistence type="inferred from homology"/>
<reference evidence="8 9" key="1">
    <citation type="submission" date="2019-02" db="EMBL/GenBank/DDBJ databases">
        <authorList>
            <person name="Li S.-H."/>
        </authorList>
    </citation>
    <scope>NUCLEOTIDE SEQUENCE [LARGE SCALE GENOMIC DNA]</scope>
    <source>
        <strain evidence="8 9">IMCC14385</strain>
    </source>
</reference>
<name>A0A5P9NMX9_9GAMM</name>
<evidence type="ECO:0000313" key="9">
    <source>
        <dbReference type="Proteomes" id="UP000326287"/>
    </source>
</evidence>
<dbReference type="GO" id="GO:0008831">
    <property type="term" value="F:dTDP-4-dehydrorhamnose reductase activity"/>
    <property type="evidence" value="ECO:0007669"/>
    <property type="project" value="UniProtKB-EC"/>
</dbReference>
<dbReference type="OrthoDB" id="9803892at2"/>
<gene>
    <name evidence="8" type="ORF">EY643_15770</name>
</gene>
<dbReference type="EC" id="1.1.1.133" evidence="3 6"/>
<dbReference type="Gene3D" id="3.90.25.10">
    <property type="entry name" value="UDP-galactose 4-epimerase, domain 1"/>
    <property type="match status" value="1"/>
</dbReference>
<protein>
    <recommendedName>
        <fullName evidence="4 6">dTDP-4-dehydrorhamnose reductase</fullName>
        <ecNumber evidence="3 6">1.1.1.133</ecNumber>
    </recommendedName>
</protein>
<dbReference type="GO" id="GO:0009243">
    <property type="term" value="P:O antigen biosynthetic process"/>
    <property type="evidence" value="ECO:0007669"/>
    <property type="project" value="UniProtKB-UniPathway"/>
</dbReference>
<evidence type="ECO:0000256" key="6">
    <source>
        <dbReference type="RuleBase" id="RU364082"/>
    </source>
</evidence>
<dbReference type="PANTHER" id="PTHR10491:SF4">
    <property type="entry name" value="METHIONINE ADENOSYLTRANSFERASE 2 SUBUNIT BETA"/>
    <property type="match status" value="1"/>
</dbReference>
<keyword evidence="6" id="KW-0521">NADP</keyword>
<comment type="cofactor">
    <cofactor evidence="6">
        <name>Mg(2+)</name>
        <dbReference type="ChEBI" id="CHEBI:18420"/>
    </cofactor>
    <text evidence="6">Binds 1 Mg(2+) ion per monomer.</text>
</comment>
<evidence type="ECO:0000256" key="1">
    <source>
        <dbReference type="ARBA" id="ARBA00004781"/>
    </source>
</evidence>
<dbReference type="GO" id="GO:0019305">
    <property type="term" value="P:dTDP-rhamnose biosynthetic process"/>
    <property type="evidence" value="ECO:0007669"/>
    <property type="project" value="UniProtKB-UniPathway"/>
</dbReference>
<evidence type="ECO:0000256" key="4">
    <source>
        <dbReference type="ARBA" id="ARBA00017099"/>
    </source>
</evidence>
<comment type="function">
    <text evidence="6">Catalyzes the reduction of dTDP-6-deoxy-L-lyxo-4-hexulose to yield dTDP-L-rhamnose.</text>
</comment>
<comment type="similarity">
    <text evidence="2 6">Belongs to the dTDP-4-dehydrorhamnose reductase family.</text>
</comment>
<dbReference type="InterPro" id="IPR005913">
    <property type="entry name" value="dTDP_dehydrorham_reduct"/>
</dbReference>
<evidence type="ECO:0000259" key="7">
    <source>
        <dbReference type="Pfam" id="PF04321"/>
    </source>
</evidence>
<keyword evidence="6" id="KW-0560">Oxidoreductase</keyword>
<sequence length="322" mass="35727">MWGLPVLFPDFTATAPSGRQICYLLGLNNPCRRNILRILLLGSDSPLGRALGEFLAETGRHEVTTVTWSASRWKSERQAKKAIRRVKAELVVDIRIEAVADSGQEIGELDLKRSHWVAKCCQRDGAAHFFVSSARVFSGKLDRMYNEEDIPDSEEGVGQLLAAAEQVVRENCERHLILRLGPVFASDGPNLVTQMLADMTKGENLVLDNNLRGCPVSSGDGARVVSAIIDQLSTGAELWGFYHYCSSETSTYYEFAESVLAASSQFSDFSPDAVELQQLAADTPSLNRSLECSKIRNTFAIKQLPWRNTIGDMVKQYYEQQA</sequence>
<dbReference type="PANTHER" id="PTHR10491">
    <property type="entry name" value="DTDP-4-DEHYDRORHAMNOSE REDUCTASE"/>
    <property type="match status" value="1"/>
</dbReference>
<accession>A0A5P9NMX9</accession>
<dbReference type="KEGG" id="halc:EY643_15770"/>
<dbReference type="UniPathway" id="UPA00281"/>
<dbReference type="UniPathway" id="UPA00124"/>
<dbReference type="Gene3D" id="3.40.50.720">
    <property type="entry name" value="NAD(P)-binding Rossmann-like Domain"/>
    <property type="match status" value="1"/>
</dbReference>
<feature type="domain" description="RmlD-like substrate binding" evidence="7">
    <location>
        <begin position="37"/>
        <end position="318"/>
    </location>
</feature>
<dbReference type="EMBL" id="CP036422">
    <property type="protein sequence ID" value="QFU76989.1"/>
    <property type="molecule type" value="Genomic_DNA"/>
</dbReference>
<dbReference type="Proteomes" id="UP000326287">
    <property type="component" value="Chromosome"/>
</dbReference>
<evidence type="ECO:0000256" key="2">
    <source>
        <dbReference type="ARBA" id="ARBA00010944"/>
    </source>
</evidence>